<feature type="compositionally biased region" description="Low complexity" evidence="1">
    <location>
        <begin position="564"/>
        <end position="582"/>
    </location>
</feature>
<organism evidence="2 3">
    <name type="scientific">Trametes cubensis</name>
    <dbReference type="NCBI Taxonomy" id="1111947"/>
    <lineage>
        <taxon>Eukaryota</taxon>
        <taxon>Fungi</taxon>
        <taxon>Dikarya</taxon>
        <taxon>Basidiomycota</taxon>
        <taxon>Agaricomycotina</taxon>
        <taxon>Agaricomycetes</taxon>
        <taxon>Polyporales</taxon>
        <taxon>Polyporaceae</taxon>
        <taxon>Trametes</taxon>
    </lineage>
</organism>
<evidence type="ECO:0000256" key="1">
    <source>
        <dbReference type="SAM" id="MobiDB-lite"/>
    </source>
</evidence>
<keyword evidence="3" id="KW-1185">Reference proteome</keyword>
<dbReference type="EMBL" id="JAPEVG010000019">
    <property type="protein sequence ID" value="KAJ8495926.1"/>
    <property type="molecule type" value="Genomic_DNA"/>
</dbReference>
<feature type="compositionally biased region" description="Low complexity" evidence="1">
    <location>
        <begin position="77"/>
        <end position="91"/>
    </location>
</feature>
<evidence type="ECO:0000313" key="3">
    <source>
        <dbReference type="Proteomes" id="UP001215151"/>
    </source>
</evidence>
<protein>
    <submittedName>
        <fullName evidence="2">Uncharacterized protein</fullName>
    </submittedName>
</protein>
<feature type="compositionally biased region" description="Basic residues" evidence="1">
    <location>
        <begin position="631"/>
        <end position="646"/>
    </location>
</feature>
<feature type="region of interest" description="Disordered" evidence="1">
    <location>
        <begin position="457"/>
        <end position="653"/>
    </location>
</feature>
<name>A0AAD7XFT9_9APHY</name>
<gene>
    <name evidence="2" type="ORF">ONZ51_g1379</name>
</gene>
<proteinExistence type="predicted"/>
<dbReference type="AlphaFoldDB" id="A0AAD7XFT9"/>
<reference evidence="2" key="1">
    <citation type="submission" date="2022-11" db="EMBL/GenBank/DDBJ databases">
        <title>Genome Sequence of Cubamyces cubensis.</title>
        <authorList>
            <person name="Buettner E."/>
        </authorList>
    </citation>
    <scope>NUCLEOTIDE SEQUENCE</scope>
    <source>
        <strain evidence="2">MPL-01</strain>
    </source>
</reference>
<sequence>MAAVSASRSSRIASPEIIDVDALDDDGIVYAGYNQRHLPQPVAGPSAGPSSSNHAVHDDEVTYTGFRVRSPRRASRARSSAHAGPSAGSSGDNAIVLDDEEYVPVPSSSRRTHRHRSRLFSPPPPPAQRGHTPGVPPLPPHLSAQASHHRRSRAHVIPPPIRPLANPLPFEAGLPPARPRLPPRNEPPAPAAAPRSHHQPAMGLGGALIALNRQNALQEANRANRERERERASRGFNLPSFTDILRRMTGFAGDEGNVGNEPARPEANGAGWRSRFWPWSWGLPSLEAEHNAPFFDRDDVWLDVPDRLDGLRFGGGGFDPGRFGPVPEKVPPWKPEYTHPYKLGPGFTHDFAPPEETTPGSSPIVLDEDAAGPSNAGSSSSSATAIETTLVCARCLEPLVLAPADGSSSEDMKMRRVWALRCGHMLDGKCVAELMVPPEALAAPVAVEPAEEQLVANGKGKGKALPDADEPVASETPMAQDAEPEPDRKGKRRMVDPPEGESPAKRPALSSSTPPAPTANPSSSSAVEPQPNSIRSRLRSHARNVADVSPSEPGAPGTSAHVTPAPASSSAPALQAAIADADAPPPPPPRRSRRHPGMLVPSAPAHPSLHARHEHRREQHGRERERDRGHGHGHGHGRSRGKGKARAKVERPPVIEAEHEWRCPVAGCGCVHYSVRVEGVWKTDEGRGPIALFV</sequence>
<feature type="compositionally biased region" description="Low complexity" evidence="1">
    <location>
        <begin position="43"/>
        <end position="52"/>
    </location>
</feature>
<accession>A0AAD7XFT9</accession>
<feature type="compositionally biased region" description="Low complexity" evidence="1">
    <location>
        <begin position="507"/>
        <end position="526"/>
    </location>
</feature>
<dbReference type="Proteomes" id="UP001215151">
    <property type="component" value="Unassembled WGS sequence"/>
</dbReference>
<feature type="compositionally biased region" description="Pro residues" evidence="1">
    <location>
        <begin position="176"/>
        <end position="191"/>
    </location>
</feature>
<feature type="compositionally biased region" description="Low complexity" evidence="1">
    <location>
        <begin position="371"/>
        <end position="383"/>
    </location>
</feature>
<evidence type="ECO:0000313" key="2">
    <source>
        <dbReference type="EMBL" id="KAJ8495926.1"/>
    </source>
</evidence>
<feature type="compositionally biased region" description="Basic and acidic residues" evidence="1">
    <location>
        <begin position="616"/>
        <end position="630"/>
    </location>
</feature>
<feature type="region of interest" description="Disordered" evidence="1">
    <location>
        <begin position="353"/>
        <end position="383"/>
    </location>
</feature>
<feature type="compositionally biased region" description="Basic and acidic residues" evidence="1">
    <location>
        <begin position="485"/>
        <end position="496"/>
    </location>
</feature>
<feature type="region of interest" description="Disordered" evidence="1">
    <location>
        <begin position="37"/>
        <end position="200"/>
    </location>
</feature>
<comment type="caution">
    <text evidence="2">The sequence shown here is derived from an EMBL/GenBank/DDBJ whole genome shotgun (WGS) entry which is preliminary data.</text>
</comment>